<dbReference type="KEGG" id="sbae:DSM104329_01866"/>
<organism evidence="2 3">
    <name type="scientific">Capillimicrobium parvum</name>
    <dbReference type="NCBI Taxonomy" id="2884022"/>
    <lineage>
        <taxon>Bacteria</taxon>
        <taxon>Bacillati</taxon>
        <taxon>Actinomycetota</taxon>
        <taxon>Thermoleophilia</taxon>
        <taxon>Solirubrobacterales</taxon>
        <taxon>Capillimicrobiaceae</taxon>
        <taxon>Capillimicrobium</taxon>
    </lineage>
</organism>
<dbReference type="Proteomes" id="UP001162834">
    <property type="component" value="Chromosome"/>
</dbReference>
<feature type="transmembrane region" description="Helical" evidence="1">
    <location>
        <begin position="218"/>
        <end position="235"/>
    </location>
</feature>
<keyword evidence="1" id="KW-0812">Transmembrane</keyword>
<dbReference type="RefSeq" id="WP_259315164.1">
    <property type="nucleotide sequence ID" value="NZ_CP087164.1"/>
</dbReference>
<dbReference type="AlphaFoldDB" id="A0A9E6XW13"/>
<accession>A0A9E6XW13</accession>
<feature type="transmembrane region" description="Helical" evidence="1">
    <location>
        <begin position="98"/>
        <end position="119"/>
    </location>
</feature>
<evidence type="ECO:0000313" key="2">
    <source>
        <dbReference type="EMBL" id="UGS35478.1"/>
    </source>
</evidence>
<feature type="transmembrane region" description="Helical" evidence="1">
    <location>
        <begin position="38"/>
        <end position="60"/>
    </location>
</feature>
<feature type="transmembrane region" description="Helical" evidence="1">
    <location>
        <begin position="12"/>
        <end position="32"/>
    </location>
</feature>
<protein>
    <submittedName>
        <fullName evidence="2">Uncharacterized protein</fullName>
    </submittedName>
</protein>
<feature type="transmembrane region" description="Helical" evidence="1">
    <location>
        <begin position="72"/>
        <end position="92"/>
    </location>
</feature>
<feature type="transmembrane region" description="Helical" evidence="1">
    <location>
        <begin position="154"/>
        <end position="172"/>
    </location>
</feature>
<keyword evidence="1" id="KW-1133">Transmembrane helix</keyword>
<feature type="transmembrane region" description="Helical" evidence="1">
    <location>
        <begin position="184"/>
        <end position="206"/>
    </location>
</feature>
<sequence length="304" mass="30382">MVARELLRPLPFRGDLIAAGAVVLAVGALLVDTRMQDAWAAGVRCAVVAAAAAVLLALAWRAPVEGPAPRTYVSVLLVAAFPLAAAALAELADALGGSAGSAGTIFWVLGALAAGYAVLAQGRGSAVCTMLAAASAVGAALAFWGWVFEPRGETAYRWLLLGAIVLLGLGAVRLRDGHRRHAVALIDVAGLAGIAIAAVSMLGLVVEGAGTGGIGTGWEIVLLIVGLGLVAYAAVDREPGPGWIGALVLVSFVSSAATDGSLLWWPLLLVVLGGAVVAAGLRPTTPAPPAPDADAPPAPTRALR</sequence>
<proteinExistence type="predicted"/>
<gene>
    <name evidence="2" type="ORF">DSM104329_01866</name>
</gene>
<keyword evidence="3" id="KW-1185">Reference proteome</keyword>
<feature type="transmembrane region" description="Helical" evidence="1">
    <location>
        <begin position="126"/>
        <end position="148"/>
    </location>
</feature>
<dbReference type="EMBL" id="CP087164">
    <property type="protein sequence ID" value="UGS35478.1"/>
    <property type="molecule type" value="Genomic_DNA"/>
</dbReference>
<name>A0A9E6XW13_9ACTN</name>
<evidence type="ECO:0000313" key="3">
    <source>
        <dbReference type="Proteomes" id="UP001162834"/>
    </source>
</evidence>
<reference evidence="2" key="1">
    <citation type="journal article" date="2022" name="Int. J. Syst. Evol. Microbiol.">
        <title>Pseudomonas aegrilactucae sp. nov. and Pseudomonas morbosilactucae sp. nov., pathogens causing bacterial rot of lettuce in Japan.</title>
        <authorList>
            <person name="Sawada H."/>
            <person name="Fujikawa T."/>
            <person name="Satou M."/>
        </authorList>
    </citation>
    <scope>NUCLEOTIDE SEQUENCE</scope>
    <source>
        <strain evidence="2">0166_1</strain>
    </source>
</reference>
<keyword evidence="1" id="KW-0472">Membrane</keyword>
<feature type="transmembrane region" description="Helical" evidence="1">
    <location>
        <begin position="263"/>
        <end position="281"/>
    </location>
</feature>
<evidence type="ECO:0000256" key="1">
    <source>
        <dbReference type="SAM" id="Phobius"/>
    </source>
</evidence>